<dbReference type="EMBL" id="FOIS01000003">
    <property type="protein sequence ID" value="SEW10217.1"/>
    <property type="molecule type" value="Genomic_DNA"/>
</dbReference>
<dbReference type="STRING" id="1202768.SAMN05216285_2237"/>
<dbReference type="Proteomes" id="UP000183275">
    <property type="component" value="Unassembled WGS sequence"/>
</dbReference>
<reference evidence="3" key="1">
    <citation type="submission" date="2016-10" db="EMBL/GenBank/DDBJ databases">
        <authorList>
            <person name="Varghese N."/>
        </authorList>
    </citation>
    <scope>NUCLEOTIDE SEQUENCE [LARGE SCALE GENOMIC DNA]</scope>
    <source>
        <strain evidence="3">CGMCC 1.12284</strain>
    </source>
</reference>
<proteinExistence type="predicted"/>
<dbReference type="InterPro" id="IPR013783">
    <property type="entry name" value="Ig-like_fold"/>
</dbReference>
<dbReference type="InterPro" id="IPR003961">
    <property type="entry name" value="FN3_dom"/>
</dbReference>
<dbReference type="OrthoDB" id="329111at2157"/>
<dbReference type="eggNOG" id="arCOG05978">
    <property type="taxonomic scope" value="Archaea"/>
</dbReference>
<dbReference type="CDD" id="cd00063">
    <property type="entry name" value="FN3"/>
    <property type="match status" value="1"/>
</dbReference>
<protein>
    <recommendedName>
        <fullName evidence="1">Fibronectin type-III domain-containing protein</fullName>
    </recommendedName>
</protein>
<dbReference type="InterPro" id="IPR036116">
    <property type="entry name" value="FN3_sf"/>
</dbReference>
<evidence type="ECO:0000313" key="2">
    <source>
        <dbReference type="EMBL" id="SEW10217.1"/>
    </source>
</evidence>
<name>A0A1I0P7P4_9EURY</name>
<evidence type="ECO:0000259" key="1">
    <source>
        <dbReference type="PROSITE" id="PS50853"/>
    </source>
</evidence>
<dbReference type="RefSeq" id="WP_049992279.1">
    <property type="nucleotide sequence ID" value="NZ_FOIS01000003.1"/>
</dbReference>
<accession>A0A1I0P7P4</accession>
<dbReference type="AlphaFoldDB" id="A0A1I0P7P4"/>
<gene>
    <name evidence="2" type="ORF">SAMN05216285_2237</name>
</gene>
<dbReference type="Gene3D" id="2.60.40.10">
    <property type="entry name" value="Immunoglobulins"/>
    <property type="match status" value="1"/>
</dbReference>
<dbReference type="SMART" id="SM00060">
    <property type="entry name" value="FN3"/>
    <property type="match status" value="2"/>
</dbReference>
<feature type="domain" description="Fibronectin type-III" evidence="1">
    <location>
        <begin position="104"/>
        <end position="198"/>
    </location>
</feature>
<dbReference type="PROSITE" id="PS50853">
    <property type="entry name" value="FN3"/>
    <property type="match status" value="1"/>
</dbReference>
<keyword evidence="3" id="KW-1185">Reference proteome</keyword>
<organism evidence="2 3">
    <name type="scientific">Natrinema salifodinae</name>
    <dbReference type="NCBI Taxonomy" id="1202768"/>
    <lineage>
        <taxon>Archaea</taxon>
        <taxon>Methanobacteriati</taxon>
        <taxon>Methanobacteriota</taxon>
        <taxon>Stenosarchaea group</taxon>
        <taxon>Halobacteria</taxon>
        <taxon>Halobacteriales</taxon>
        <taxon>Natrialbaceae</taxon>
        <taxon>Natrinema</taxon>
    </lineage>
</organism>
<sequence length="921" mass="101111">MTVSFTTDLPDASGLLLDASNPESLTATWEDALNNGEYRIELRDDDPDGDHPPYQHEATVGYQTFEYVIDGILGGEQYSVRIRSQTDHKTGSWLSAEEITKLLGSDSVSVDSVSTTSVTLSWTINNDFRGSHQLYRRRTDYDYDVNEWRLVESFVDDAASGVDETAQPDREYEYLLRTRTQWQYADSPETVTATTDSVGLKDRAVPPRGWYAEANHPSGTTLTPQILDDATLLPRLNALPEARIPIPKGETYLDADLEGAAMRVWKDGDRRPVGEIEEVSVAPGRDELVGIGGTQLERRVQEDVIAEPAHDLAERLVEEYTDYAAHVDPPESEVTQALAQNPASADEWHNVTEFTPLDEIPIGVTDAGEITIQDSNVLLNISNETLYESGTGSPISSPDHIGQNYLTYQNRDDYDEFGPFEIDYQISGADLRIAAYLETESDPAALEAALIDHETDAEIGRITLVDTTTESGLLWYTSDGSDSSNLFDNIGTEPWTDGDVGPGTYRLRIDVAFEFEGAVDVSGVSIHDTQYVYEWDNDVDNEGGIDYPQTKPDFESVVLDAYQAVLSVRGGDLDIDIDDTGGQQSVGLSNDGLTFVRESNSATVSAEFADLTGELFVELGLSRYGDAGTGAIPRYGTEGQTVDSYELTALLDDTPIILNRNFDGDLKDILATIAEDSDSLYEVRQDGDQTVVEWAQPGQRTAGSDPAVQPDYEVTKESRRILKAIVKGGRARVEDESIVAESGTAVVLEETDVIAGTERVRSADNGTQYRPNLDYQLRTGAGELDIPEAGGIDAGEELVVDYDYNVSGSYEHPDFDGDPRTEIVEDIPQASSERACTQASRALVDELSEPRYEADVTIPAGEEISGLIETLDLEDIPGDAMVVYDVKESPDGLQLRLGSRNRVDETVQRMQSRLEATSERV</sequence>
<evidence type="ECO:0000313" key="3">
    <source>
        <dbReference type="Proteomes" id="UP000183275"/>
    </source>
</evidence>
<dbReference type="SUPFAM" id="SSF49265">
    <property type="entry name" value="Fibronectin type III"/>
    <property type="match status" value="1"/>
</dbReference>